<protein>
    <submittedName>
        <fullName evidence="10">Chemotaxis protein MotB</fullName>
    </submittedName>
</protein>
<comment type="similarity">
    <text evidence="2">Belongs to the MotB family.</text>
</comment>
<evidence type="ECO:0000256" key="1">
    <source>
        <dbReference type="ARBA" id="ARBA00004162"/>
    </source>
</evidence>
<dbReference type="PANTHER" id="PTHR30329">
    <property type="entry name" value="STATOR ELEMENT OF FLAGELLAR MOTOR COMPLEX"/>
    <property type="match status" value="1"/>
</dbReference>
<dbReference type="PROSITE" id="PS51123">
    <property type="entry name" value="OMPA_2"/>
    <property type="match status" value="1"/>
</dbReference>
<gene>
    <name evidence="10" type="ORF">BCF53_11133</name>
</gene>
<feature type="transmembrane region" description="Helical" evidence="8">
    <location>
        <begin position="21"/>
        <end position="40"/>
    </location>
</feature>
<reference evidence="10 11" key="1">
    <citation type="submission" date="2019-03" db="EMBL/GenBank/DDBJ databases">
        <title>Genomic Encyclopedia of Archaeal and Bacterial Type Strains, Phase II (KMG-II): from individual species to whole genera.</title>
        <authorList>
            <person name="Goeker M."/>
        </authorList>
    </citation>
    <scope>NUCLEOTIDE SEQUENCE [LARGE SCALE GENOMIC DNA]</scope>
    <source>
        <strain evidence="10 11">DSM 15388</strain>
    </source>
</reference>
<evidence type="ECO:0000256" key="7">
    <source>
        <dbReference type="PROSITE-ProRule" id="PRU00473"/>
    </source>
</evidence>
<dbReference type="CDD" id="cd07185">
    <property type="entry name" value="OmpA_C-like"/>
    <property type="match status" value="1"/>
</dbReference>
<evidence type="ECO:0000256" key="8">
    <source>
        <dbReference type="SAM" id="Phobius"/>
    </source>
</evidence>
<dbReference type="InterPro" id="IPR036737">
    <property type="entry name" value="OmpA-like_sf"/>
</dbReference>
<dbReference type="Gene3D" id="3.30.1330.60">
    <property type="entry name" value="OmpA-like domain"/>
    <property type="match status" value="1"/>
</dbReference>
<dbReference type="InterPro" id="IPR006665">
    <property type="entry name" value="OmpA-like"/>
</dbReference>
<dbReference type="OrthoDB" id="9815217at2"/>
<dbReference type="Pfam" id="PF13677">
    <property type="entry name" value="MotB_plug"/>
    <property type="match status" value="1"/>
</dbReference>
<evidence type="ECO:0000313" key="10">
    <source>
        <dbReference type="EMBL" id="TCS39943.1"/>
    </source>
</evidence>
<accession>A0A4R3I4D8</accession>
<dbReference type="RefSeq" id="WP_132702162.1">
    <property type="nucleotide sequence ID" value="NZ_SLZR01000011.1"/>
</dbReference>
<evidence type="ECO:0000256" key="4">
    <source>
        <dbReference type="ARBA" id="ARBA00022692"/>
    </source>
</evidence>
<dbReference type="PANTHER" id="PTHR30329:SF21">
    <property type="entry name" value="LIPOPROTEIN YIAD-RELATED"/>
    <property type="match status" value="1"/>
</dbReference>
<comment type="caution">
    <text evidence="10">The sequence shown here is derived from an EMBL/GenBank/DDBJ whole genome shotgun (WGS) entry which is preliminary data.</text>
</comment>
<dbReference type="AlphaFoldDB" id="A0A4R3I4D8"/>
<dbReference type="GO" id="GO:0005886">
    <property type="term" value="C:plasma membrane"/>
    <property type="evidence" value="ECO:0007669"/>
    <property type="project" value="UniProtKB-SubCell"/>
</dbReference>
<keyword evidence="11" id="KW-1185">Reference proteome</keyword>
<dbReference type="EMBL" id="SLZR01000011">
    <property type="protein sequence ID" value="TCS39943.1"/>
    <property type="molecule type" value="Genomic_DNA"/>
</dbReference>
<evidence type="ECO:0000313" key="11">
    <source>
        <dbReference type="Proteomes" id="UP000295793"/>
    </source>
</evidence>
<comment type="subcellular location">
    <subcellularLocation>
        <location evidence="1">Cell membrane</location>
        <topology evidence="1">Single-pass membrane protein</topology>
    </subcellularLocation>
</comment>
<evidence type="ECO:0000256" key="5">
    <source>
        <dbReference type="ARBA" id="ARBA00022989"/>
    </source>
</evidence>
<dbReference type="Pfam" id="PF00691">
    <property type="entry name" value="OmpA"/>
    <property type="match status" value="1"/>
</dbReference>
<keyword evidence="6 7" id="KW-0472">Membrane</keyword>
<name>A0A4R3I4D8_9GAMM</name>
<evidence type="ECO:0000256" key="2">
    <source>
        <dbReference type="ARBA" id="ARBA00008914"/>
    </source>
</evidence>
<evidence type="ECO:0000259" key="9">
    <source>
        <dbReference type="PROSITE" id="PS51123"/>
    </source>
</evidence>
<feature type="domain" description="OmpA-like" evidence="9">
    <location>
        <begin position="135"/>
        <end position="250"/>
    </location>
</feature>
<dbReference type="SUPFAM" id="SSF103088">
    <property type="entry name" value="OmpA-like"/>
    <property type="match status" value="1"/>
</dbReference>
<evidence type="ECO:0000256" key="3">
    <source>
        <dbReference type="ARBA" id="ARBA00022475"/>
    </source>
</evidence>
<evidence type="ECO:0000256" key="6">
    <source>
        <dbReference type="ARBA" id="ARBA00023136"/>
    </source>
</evidence>
<dbReference type="Proteomes" id="UP000295793">
    <property type="component" value="Unassembled WGS sequence"/>
</dbReference>
<dbReference type="InterPro" id="IPR050330">
    <property type="entry name" value="Bact_OuterMem_StrucFunc"/>
</dbReference>
<keyword evidence="3" id="KW-1003">Cell membrane</keyword>
<organism evidence="10 11">
    <name type="scientific">Reinekea marinisedimentorum</name>
    <dbReference type="NCBI Taxonomy" id="230495"/>
    <lineage>
        <taxon>Bacteria</taxon>
        <taxon>Pseudomonadati</taxon>
        <taxon>Pseudomonadota</taxon>
        <taxon>Gammaproteobacteria</taxon>
        <taxon>Oceanospirillales</taxon>
        <taxon>Saccharospirillaceae</taxon>
        <taxon>Reinekea</taxon>
    </lineage>
</organism>
<sequence length="257" mass="28689">MNRDHRQRFQSRSANEHRWMISYADFLTLLFAFFVFLFSISSLEKEKFRQVSDTLLQIFDVQPTAIEPLQMPATPEGPDFFNPLYQPEPLPATYVDLNDSAQYHQQSSLIDIQQQLGESFQQLIEQQLFSVSGSESWIEIQLSDSVTFLSGSADITNQAEAVLYEIGKLLSEVNLPVKVEGYSSAAEGSESADAWMLSTLRSANVVRYLQRAGIPGQRLSVVAFGPYQPALVADSATFNGRISIVVSGFGVEAESRQ</sequence>
<keyword evidence="5 8" id="KW-1133">Transmembrane helix</keyword>
<dbReference type="InterPro" id="IPR025713">
    <property type="entry name" value="MotB-like_N_dom"/>
</dbReference>
<keyword evidence="4 8" id="KW-0812">Transmembrane</keyword>
<proteinExistence type="inferred from homology"/>